<feature type="short sequence motif" description="GXGXXG" evidence="1">
    <location>
        <begin position="7"/>
        <end position="12"/>
    </location>
</feature>
<evidence type="ECO:0000256" key="1">
    <source>
        <dbReference type="PROSITE-ProRule" id="PRU01161"/>
    </source>
</evidence>
<dbReference type="GO" id="GO:0055088">
    <property type="term" value="P:lipid homeostasis"/>
    <property type="evidence" value="ECO:0007669"/>
    <property type="project" value="TreeGrafter"/>
</dbReference>
<dbReference type="Proteomes" id="UP000069272">
    <property type="component" value="Chromosome 3R"/>
</dbReference>
<evidence type="ECO:0000313" key="3">
    <source>
        <dbReference type="Proteomes" id="UP000069272"/>
    </source>
</evidence>
<dbReference type="InterPro" id="IPR016035">
    <property type="entry name" value="Acyl_Trfase/lysoPLipase"/>
</dbReference>
<protein>
    <submittedName>
        <fullName evidence="2">Uncharacterized protein</fullName>
    </submittedName>
</protein>
<dbReference type="Pfam" id="PF01734">
    <property type="entry name" value="Patatin"/>
    <property type="match status" value="1"/>
</dbReference>
<proteinExistence type="predicted"/>
<dbReference type="GO" id="GO:0019433">
    <property type="term" value="P:triglyceride catabolic process"/>
    <property type="evidence" value="ECO:0007669"/>
    <property type="project" value="TreeGrafter"/>
</dbReference>
<dbReference type="GO" id="GO:0004806">
    <property type="term" value="F:triacylglycerol lipase activity"/>
    <property type="evidence" value="ECO:0007669"/>
    <property type="project" value="TreeGrafter"/>
</dbReference>
<dbReference type="GO" id="GO:0016020">
    <property type="term" value="C:membrane"/>
    <property type="evidence" value="ECO:0007669"/>
    <property type="project" value="TreeGrafter"/>
</dbReference>
<dbReference type="Gene3D" id="3.40.1090.10">
    <property type="entry name" value="Cytosolic phospholipase A2 catalytic domain"/>
    <property type="match status" value="1"/>
</dbReference>
<feature type="short sequence motif" description="GXSXG" evidence="1">
    <location>
        <begin position="36"/>
        <end position="40"/>
    </location>
</feature>
<dbReference type="FunFam" id="3.40.1090.10:FF:000017">
    <property type="entry name" value="Patatin-like phospholipase domain-containing protein 2"/>
    <property type="match status" value="1"/>
</dbReference>
<dbReference type="GO" id="GO:0005737">
    <property type="term" value="C:cytoplasm"/>
    <property type="evidence" value="ECO:0007669"/>
    <property type="project" value="TreeGrafter"/>
</dbReference>
<reference evidence="2" key="2">
    <citation type="submission" date="2022-08" db="UniProtKB">
        <authorList>
            <consortium name="EnsemblMetazoa"/>
        </authorList>
    </citation>
    <scope>IDENTIFICATION</scope>
    <source>
        <strain evidence="2">STECLA/ALBI9_A</strain>
    </source>
</reference>
<dbReference type="STRING" id="7167.A0A182FB73"/>
<dbReference type="InterPro" id="IPR033562">
    <property type="entry name" value="PLPL"/>
</dbReference>
<dbReference type="PANTHER" id="PTHR12406:SF41">
    <property type="entry name" value="BRUMMER, ISOFORM B-RELATED"/>
    <property type="match status" value="1"/>
</dbReference>
<dbReference type="PANTHER" id="PTHR12406">
    <property type="entry name" value="CALCIUM-INDEPENDENT PHOSPHOLIPASE A2 IPLA2 -RELATED"/>
    <property type="match status" value="1"/>
</dbReference>
<dbReference type="InterPro" id="IPR002641">
    <property type="entry name" value="PNPLA_dom"/>
</dbReference>
<sequence length="76" mass="7855">MNLSFAGCGFLGIYHVGVAVAFKKYAPHLLLHRISGASAGALAACCLLCDMPLAIVSNAVLSIHNHEPPPATSPID</sequence>
<comment type="caution">
    <text evidence="1">Lacks conserved residue(s) required for the propagation of feature annotation.</text>
</comment>
<evidence type="ECO:0000313" key="2">
    <source>
        <dbReference type="EnsemblMetazoa" id="AALB003754-PA"/>
    </source>
</evidence>
<keyword evidence="3" id="KW-1185">Reference proteome</keyword>
<dbReference type="SUPFAM" id="SSF52151">
    <property type="entry name" value="FabD/lysophospholipase-like"/>
    <property type="match status" value="1"/>
</dbReference>
<accession>A0A182FB73</accession>
<dbReference type="GO" id="GO:0005811">
    <property type="term" value="C:lipid droplet"/>
    <property type="evidence" value="ECO:0007669"/>
    <property type="project" value="TreeGrafter"/>
</dbReference>
<name>A0A182FB73_ANOAL</name>
<dbReference type="PROSITE" id="PS51635">
    <property type="entry name" value="PNPLA"/>
    <property type="match status" value="1"/>
</dbReference>
<reference evidence="2 3" key="1">
    <citation type="journal article" date="2017" name="G3 (Bethesda)">
        <title>The Physical Genome Mapping of Anopheles albimanus Corrected Scaffold Misassemblies and Identified Interarm Rearrangements in Genus Anopheles.</title>
        <authorList>
            <person name="Artemov G.N."/>
            <person name="Peery A.N."/>
            <person name="Jiang X."/>
            <person name="Tu Z."/>
            <person name="Stegniy V.N."/>
            <person name="Sharakhova M.V."/>
            <person name="Sharakhov I.V."/>
        </authorList>
    </citation>
    <scope>NUCLEOTIDE SEQUENCE [LARGE SCALE GENOMIC DNA]</scope>
    <source>
        <strain evidence="2 3">ALBI9_A</strain>
    </source>
</reference>
<dbReference type="EnsemblMetazoa" id="AALB003754-RA">
    <property type="protein sequence ID" value="AALB003754-PA"/>
    <property type="gene ID" value="AALB003754"/>
</dbReference>
<organism evidence="2 3">
    <name type="scientific">Anopheles albimanus</name>
    <name type="common">New world malaria mosquito</name>
    <dbReference type="NCBI Taxonomy" id="7167"/>
    <lineage>
        <taxon>Eukaryota</taxon>
        <taxon>Metazoa</taxon>
        <taxon>Ecdysozoa</taxon>
        <taxon>Arthropoda</taxon>
        <taxon>Hexapoda</taxon>
        <taxon>Insecta</taxon>
        <taxon>Pterygota</taxon>
        <taxon>Neoptera</taxon>
        <taxon>Endopterygota</taxon>
        <taxon>Diptera</taxon>
        <taxon>Nematocera</taxon>
        <taxon>Culicoidea</taxon>
        <taxon>Culicidae</taxon>
        <taxon>Anophelinae</taxon>
        <taxon>Anopheles</taxon>
    </lineage>
</organism>
<dbReference type="AlphaFoldDB" id="A0A182FB73"/>